<dbReference type="Proteomes" id="UP000230232">
    <property type="component" value="Unassembled WGS sequence"/>
</dbReference>
<reference evidence="4 5" key="1">
    <citation type="submission" date="2017-09" db="EMBL/GenBank/DDBJ databases">
        <title>Depth-based differentiation of microbial function through sediment-hosted aquifers and enrichment of novel symbionts in the deep terrestrial subsurface.</title>
        <authorList>
            <person name="Probst A.J."/>
            <person name="Ladd B."/>
            <person name="Jarett J.K."/>
            <person name="Geller-Mcgrath D.E."/>
            <person name="Sieber C.M."/>
            <person name="Emerson J.B."/>
            <person name="Anantharaman K."/>
            <person name="Thomas B.C."/>
            <person name="Malmstrom R."/>
            <person name="Stieglmeier M."/>
            <person name="Klingl A."/>
            <person name="Woyke T."/>
            <person name="Ryan C.M."/>
            <person name="Banfield J.F."/>
        </authorList>
    </citation>
    <scope>NUCLEOTIDE SEQUENCE [LARGE SCALE GENOMIC DNA]</scope>
    <source>
        <strain evidence="4">CG10_big_fil_rev_8_21_14_0_10_46_23</strain>
    </source>
</reference>
<feature type="domain" description="Phosphoribosyltransferase" evidence="2">
    <location>
        <begin position="193"/>
        <end position="244"/>
    </location>
</feature>
<dbReference type="InterPro" id="IPR044005">
    <property type="entry name" value="DZR_2"/>
</dbReference>
<comment type="similarity">
    <text evidence="1">Belongs to the ComF/GntX family.</text>
</comment>
<dbReference type="AlphaFoldDB" id="A0A2H0R478"/>
<dbReference type="PANTHER" id="PTHR47505:SF1">
    <property type="entry name" value="DNA UTILIZATION PROTEIN YHGH"/>
    <property type="match status" value="1"/>
</dbReference>
<dbReference type="Pfam" id="PF18912">
    <property type="entry name" value="DZR_2"/>
    <property type="match status" value="1"/>
</dbReference>
<gene>
    <name evidence="4" type="ORF">COV31_02595</name>
</gene>
<protein>
    <recommendedName>
        <fullName evidence="6">Phosphoribosyltransferase domain-containing protein</fullName>
    </recommendedName>
</protein>
<dbReference type="Pfam" id="PF00156">
    <property type="entry name" value="Pribosyltran"/>
    <property type="match status" value="1"/>
</dbReference>
<evidence type="ECO:0000259" key="2">
    <source>
        <dbReference type="Pfam" id="PF00156"/>
    </source>
</evidence>
<organism evidence="4 5">
    <name type="scientific">Candidatus Yanofskybacteria bacterium CG10_big_fil_rev_8_21_14_0_10_46_23</name>
    <dbReference type="NCBI Taxonomy" id="1975098"/>
    <lineage>
        <taxon>Bacteria</taxon>
        <taxon>Candidatus Yanofskyibacteriota</taxon>
    </lineage>
</organism>
<evidence type="ECO:0000259" key="3">
    <source>
        <dbReference type="Pfam" id="PF18912"/>
    </source>
</evidence>
<feature type="domain" description="Double zinc ribbon" evidence="3">
    <location>
        <begin position="18"/>
        <end position="71"/>
    </location>
</feature>
<dbReference type="InterPro" id="IPR029057">
    <property type="entry name" value="PRTase-like"/>
</dbReference>
<dbReference type="EMBL" id="PCXO01000010">
    <property type="protein sequence ID" value="PIR41270.1"/>
    <property type="molecule type" value="Genomic_DNA"/>
</dbReference>
<evidence type="ECO:0000256" key="1">
    <source>
        <dbReference type="ARBA" id="ARBA00008007"/>
    </source>
</evidence>
<accession>A0A2H0R478</accession>
<name>A0A2H0R478_9BACT</name>
<dbReference type="InterPro" id="IPR000836">
    <property type="entry name" value="PRTase_dom"/>
</dbReference>
<dbReference type="InterPro" id="IPR051910">
    <property type="entry name" value="ComF/GntX_DNA_util-trans"/>
</dbReference>
<comment type="caution">
    <text evidence="4">The sequence shown here is derived from an EMBL/GenBank/DDBJ whole genome shotgun (WGS) entry which is preliminary data.</text>
</comment>
<dbReference type="PANTHER" id="PTHR47505">
    <property type="entry name" value="DNA UTILIZATION PROTEIN YHGH"/>
    <property type="match status" value="1"/>
</dbReference>
<dbReference type="CDD" id="cd06223">
    <property type="entry name" value="PRTases_typeI"/>
    <property type="match status" value="1"/>
</dbReference>
<dbReference type="Gene3D" id="3.40.50.2020">
    <property type="match status" value="1"/>
</dbReference>
<evidence type="ECO:0000313" key="4">
    <source>
        <dbReference type="EMBL" id="PIR41270.1"/>
    </source>
</evidence>
<evidence type="ECO:0000313" key="5">
    <source>
        <dbReference type="Proteomes" id="UP000230232"/>
    </source>
</evidence>
<evidence type="ECO:0008006" key="6">
    <source>
        <dbReference type="Google" id="ProtNLM"/>
    </source>
</evidence>
<dbReference type="SUPFAM" id="SSF53271">
    <property type="entry name" value="PRTase-like"/>
    <property type="match status" value="1"/>
</dbReference>
<sequence length="248" mass="28098">MPPAKSPHSILNTLSKNFLDLIFPIRCLGCQKLKDRYLCSTCFYKFDFNKDYHCLDCQQKTNYQHLCPICQPKSTWHLQACLSPYSYRHPLVQNMVEQFKYRFIKNLGEVMAQKMTDYLSFLANHGLVNLQASALTSIPLHSDRLRWRGFNQSHLLAQTIADQTGLPCREILTRVKNTPPQAQIATAHDRKENLKSAFMIKSDSTPIPQSIILIDDVATTGATLNEAARVLKGQGVKKVIALTFAVGK</sequence>
<proteinExistence type="inferred from homology"/>